<feature type="compositionally biased region" description="Basic and acidic residues" evidence="4">
    <location>
        <begin position="717"/>
        <end position="739"/>
    </location>
</feature>
<comment type="similarity">
    <text evidence="2">Belongs to the NOC2 family.</text>
</comment>
<dbReference type="OrthoDB" id="10266662at2759"/>
<dbReference type="PANTHER" id="PTHR12687">
    <property type="entry name" value="NUCLEOLAR COMPLEX 2 AND RAD4-RELATED"/>
    <property type="match status" value="1"/>
</dbReference>
<feature type="compositionally biased region" description="Low complexity" evidence="4">
    <location>
        <begin position="122"/>
        <end position="131"/>
    </location>
</feature>
<evidence type="ECO:0000256" key="3">
    <source>
        <dbReference type="ARBA" id="ARBA00023242"/>
    </source>
</evidence>
<feature type="compositionally biased region" description="Acidic residues" evidence="4">
    <location>
        <begin position="55"/>
        <end position="69"/>
    </location>
</feature>
<evidence type="ECO:0000256" key="2">
    <source>
        <dbReference type="ARBA" id="ARBA00005907"/>
    </source>
</evidence>
<feature type="compositionally biased region" description="Basic and acidic residues" evidence="4">
    <location>
        <begin position="70"/>
        <end position="81"/>
    </location>
</feature>
<dbReference type="InterPro" id="IPR005343">
    <property type="entry name" value="Noc2"/>
</dbReference>
<reference evidence="5" key="1">
    <citation type="journal article" date="2020" name="Fungal Divers.">
        <title>Resolving the Mortierellaceae phylogeny through synthesis of multi-gene phylogenetics and phylogenomics.</title>
        <authorList>
            <person name="Vandepol N."/>
            <person name="Liber J."/>
            <person name="Desiro A."/>
            <person name="Na H."/>
            <person name="Kennedy M."/>
            <person name="Barry K."/>
            <person name="Grigoriev I.V."/>
            <person name="Miller A.N."/>
            <person name="O'Donnell K."/>
            <person name="Stajich J.E."/>
            <person name="Bonito G."/>
        </authorList>
    </citation>
    <scope>NUCLEOTIDE SEQUENCE</scope>
    <source>
        <strain evidence="5">NVP60</strain>
    </source>
</reference>
<dbReference type="GO" id="GO:0042273">
    <property type="term" value="P:ribosomal large subunit biogenesis"/>
    <property type="evidence" value="ECO:0007669"/>
    <property type="project" value="TreeGrafter"/>
</dbReference>
<evidence type="ECO:0000313" key="5">
    <source>
        <dbReference type="EMBL" id="KAG0306108.1"/>
    </source>
</evidence>
<gene>
    <name evidence="5" type="primary">NOC2</name>
    <name evidence="5" type="ORF">BGZ97_000869</name>
</gene>
<dbReference type="AlphaFoldDB" id="A0A9P6QXD2"/>
<feature type="compositionally biased region" description="Low complexity" evidence="4">
    <location>
        <begin position="43"/>
        <end position="54"/>
    </location>
</feature>
<feature type="compositionally biased region" description="Acidic residues" evidence="4">
    <location>
        <begin position="177"/>
        <end position="207"/>
    </location>
</feature>
<feature type="region of interest" description="Disordered" evidence="4">
    <location>
        <begin position="177"/>
        <end position="219"/>
    </location>
</feature>
<dbReference type="EMBL" id="JAAAIN010001168">
    <property type="protein sequence ID" value="KAG0306108.1"/>
    <property type="molecule type" value="Genomic_DNA"/>
</dbReference>
<dbReference type="Pfam" id="PF03715">
    <property type="entry name" value="Noc2"/>
    <property type="match status" value="1"/>
</dbReference>
<feature type="region of interest" description="Disordered" evidence="4">
    <location>
        <begin position="1"/>
        <end position="165"/>
    </location>
</feature>
<accession>A0A9P6QXD2</accession>
<feature type="region of interest" description="Disordered" evidence="4">
    <location>
        <begin position="717"/>
        <end position="764"/>
    </location>
</feature>
<keyword evidence="6" id="KW-1185">Reference proteome</keyword>
<feature type="compositionally biased region" description="Basic and acidic residues" evidence="4">
    <location>
        <begin position="134"/>
        <end position="158"/>
    </location>
</feature>
<sequence length="764" mass="87182">MAKAKKATIKFQKNHLKGAIEQRRKKQKATQIYKKRNPKKFGRGANAGSSSNGGEEQEGEDAEQEEEEAHESGDEKSKDMGVDEFFNNDLESDSEEEPESDNEDFAGIDTIVEEDDGSDMETPTPKKQTAAQKKKQDAKEEAAKKIQLDALKEKDPEFYKYLQENDQELLEFDGEMEDLESEEENDDEDDDEEMEIDSDEDMEEEEEQPKKKKGKKAAVEEEETMDGIPLVTKDMVAAWQSALVEKHSLRALRRLLLAFRAGAHLHDAEDDRTYAYKINSPIVFNKLVVTCLKHVIPTLDHHLPIQTTSGGKPKPVNSGSKYATLQPLVKSFLQNTLFLLKELTDQEMIYFVIRESEKAIRYLVGFPKIAKDLLKHLLFLWSTATDRVRIISFLTIRTICLQLGPTYLDLSLKGVYLTFVRYAKTTTMHTLPNLHLMQNCVAQLYGMDFDRSYQHGFVYVRQLAIHLRNAVLVKTKESFKAVYNWQYLHCLGLWAQVISTHALSSAGQPTALHALIYPLVQVSLGALRLIPTSTYYPLRFQIIRNLIQLIENTGTFIPLAPFLFEVLEGGEMKRPGRKGTLKPLEWDLGFKCSKDYKGSRVYQDGTGEQVYELMTEYYALFSTSISFPELAIPAIVQLKRFIKKSSLVKLTKQFAGLVEKLEQNSRFVEGERNKADFSPSDAAGVSGFLRHQDKEKTPLGAYWKGVKRSVMAKRKMIEEARKDRAEREDKDSSSRNSKAEEEEDDESMDEDDLEDIEDEDEDSE</sequence>
<protein>
    <submittedName>
        <fullName evidence="5">Nucleolar Complex 2 protein</fullName>
    </submittedName>
</protein>
<comment type="caution">
    <text evidence="5">The sequence shown here is derived from an EMBL/GenBank/DDBJ whole genome shotgun (WGS) entry which is preliminary data.</text>
</comment>
<dbReference type="GO" id="GO:0030690">
    <property type="term" value="C:Noc1p-Noc2p complex"/>
    <property type="evidence" value="ECO:0007669"/>
    <property type="project" value="TreeGrafter"/>
</dbReference>
<organism evidence="5 6">
    <name type="scientific">Linnemannia gamsii</name>
    <dbReference type="NCBI Taxonomy" id="64522"/>
    <lineage>
        <taxon>Eukaryota</taxon>
        <taxon>Fungi</taxon>
        <taxon>Fungi incertae sedis</taxon>
        <taxon>Mucoromycota</taxon>
        <taxon>Mortierellomycotina</taxon>
        <taxon>Mortierellomycetes</taxon>
        <taxon>Mortierellales</taxon>
        <taxon>Mortierellaceae</taxon>
        <taxon>Linnemannia</taxon>
    </lineage>
</organism>
<evidence type="ECO:0000256" key="1">
    <source>
        <dbReference type="ARBA" id="ARBA00004123"/>
    </source>
</evidence>
<proteinExistence type="inferred from homology"/>
<keyword evidence="3" id="KW-0539">Nucleus</keyword>
<dbReference type="InterPro" id="IPR016024">
    <property type="entry name" value="ARM-type_fold"/>
</dbReference>
<feature type="compositionally biased region" description="Basic residues" evidence="4">
    <location>
        <begin position="23"/>
        <end position="42"/>
    </location>
</feature>
<evidence type="ECO:0000313" key="6">
    <source>
        <dbReference type="Proteomes" id="UP000823405"/>
    </source>
</evidence>
<dbReference type="GO" id="GO:0030691">
    <property type="term" value="C:Noc2p-Noc3p complex"/>
    <property type="evidence" value="ECO:0007669"/>
    <property type="project" value="TreeGrafter"/>
</dbReference>
<dbReference type="Proteomes" id="UP000823405">
    <property type="component" value="Unassembled WGS sequence"/>
</dbReference>
<feature type="compositionally biased region" description="Basic residues" evidence="4">
    <location>
        <begin position="1"/>
        <end position="16"/>
    </location>
</feature>
<feature type="compositionally biased region" description="Acidic residues" evidence="4">
    <location>
        <begin position="740"/>
        <end position="764"/>
    </location>
</feature>
<name>A0A9P6QXD2_9FUNG</name>
<dbReference type="GO" id="GO:0005654">
    <property type="term" value="C:nucleoplasm"/>
    <property type="evidence" value="ECO:0007669"/>
    <property type="project" value="TreeGrafter"/>
</dbReference>
<evidence type="ECO:0000256" key="4">
    <source>
        <dbReference type="SAM" id="MobiDB-lite"/>
    </source>
</evidence>
<comment type="subcellular location">
    <subcellularLocation>
        <location evidence="1">Nucleus</location>
    </subcellularLocation>
</comment>
<feature type="compositionally biased region" description="Acidic residues" evidence="4">
    <location>
        <begin position="90"/>
        <end position="119"/>
    </location>
</feature>
<dbReference type="GO" id="GO:0005730">
    <property type="term" value="C:nucleolus"/>
    <property type="evidence" value="ECO:0007669"/>
    <property type="project" value="TreeGrafter"/>
</dbReference>
<dbReference type="SUPFAM" id="SSF48371">
    <property type="entry name" value="ARM repeat"/>
    <property type="match status" value="1"/>
</dbReference>
<dbReference type="PANTHER" id="PTHR12687:SF4">
    <property type="entry name" value="NUCLEOLAR COMPLEX PROTEIN 2 HOMOLOG"/>
    <property type="match status" value="1"/>
</dbReference>